<dbReference type="PANTHER" id="PTHR10131:SF94">
    <property type="entry name" value="TNF RECEPTOR-ASSOCIATED FACTOR 4"/>
    <property type="match status" value="1"/>
</dbReference>
<dbReference type="EMBL" id="BDIP01001395">
    <property type="protein sequence ID" value="GCA62781.1"/>
    <property type="molecule type" value="Genomic_DNA"/>
</dbReference>
<dbReference type="GO" id="GO:0008270">
    <property type="term" value="F:zinc ion binding"/>
    <property type="evidence" value="ECO:0007669"/>
    <property type="project" value="UniProtKB-KW"/>
</dbReference>
<evidence type="ECO:0000256" key="3">
    <source>
        <dbReference type="ARBA" id="ARBA00022833"/>
    </source>
</evidence>
<evidence type="ECO:0000259" key="7">
    <source>
        <dbReference type="PROSITE" id="PS50089"/>
    </source>
</evidence>
<evidence type="ECO:0000256" key="1">
    <source>
        <dbReference type="ARBA" id="ARBA00022723"/>
    </source>
</evidence>
<protein>
    <submittedName>
        <fullName evidence="10">Uncharacterized protein</fullName>
    </submittedName>
</protein>
<dbReference type="Gene3D" id="2.60.120.920">
    <property type="match status" value="1"/>
</dbReference>
<evidence type="ECO:0000256" key="4">
    <source>
        <dbReference type="PROSITE-ProRule" id="PRU00207"/>
    </source>
</evidence>
<dbReference type="InterPro" id="IPR013320">
    <property type="entry name" value="ConA-like_dom_sf"/>
</dbReference>
<evidence type="ECO:0000256" key="6">
    <source>
        <dbReference type="SAM" id="MobiDB-lite"/>
    </source>
</evidence>
<name>A0A391NLJ5_9EUKA</name>
<keyword evidence="5" id="KW-0175">Coiled coil</keyword>
<evidence type="ECO:0000259" key="8">
    <source>
        <dbReference type="PROSITE" id="PS50145"/>
    </source>
</evidence>
<dbReference type="EMBL" id="BDIP01002215">
    <property type="protein sequence ID" value="GCA63070.1"/>
    <property type="molecule type" value="Genomic_DNA"/>
</dbReference>
<proteinExistence type="predicted"/>
<evidence type="ECO:0000313" key="12">
    <source>
        <dbReference type="Proteomes" id="UP000265618"/>
    </source>
</evidence>
<feature type="zinc finger region" description="TRAF-type" evidence="4">
    <location>
        <begin position="326"/>
        <end position="372"/>
    </location>
</feature>
<evidence type="ECO:0000313" key="10">
    <source>
        <dbReference type="EMBL" id="GCA62781.1"/>
    </source>
</evidence>
<reference evidence="10 12" key="2">
    <citation type="journal article" date="2018" name="PLoS ONE">
        <title>The draft genome of Kipferlia bialata reveals reductive genome evolution in fornicate parasites.</title>
        <authorList>
            <person name="Tanifuji G."/>
            <person name="Takabayashi S."/>
            <person name="Kume K."/>
            <person name="Takagi M."/>
            <person name="Nakayama T."/>
            <person name="Kamikawa R."/>
            <person name="Inagaki Y."/>
            <person name="Hashimoto T."/>
        </authorList>
    </citation>
    <scope>NUCLEOTIDE SEQUENCE [LARGE SCALE GENOMIC DNA]</scope>
    <source>
        <strain evidence="10">NY0173</strain>
    </source>
</reference>
<dbReference type="InterPro" id="IPR013083">
    <property type="entry name" value="Znf_RING/FYVE/PHD"/>
</dbReference>
<comment type="caution">
    <text evidence="10">The sequence shown here is derived from an EMBL/GenBank/DDBJ whole genome shotgun (WGS) entry which is preliminary data.</text>
</comment>
<dbReference type="SUPFAM" id="SSF49599">
    <property type="entry name" value="TRAF domain-like"/>
    <property type="match status" value="3"/>
</dbReference>
<dbReference type="Gene3D" id="3.30.40.10">
    <property type="entry name" value="Zinc/RING finger domain, C3HC4 (zinc finger)"/>
    <property type="match status" value="5"/>
</dbReference>
<dbReference type="PANTHER" id="PTHR10131">
    <property type="entry name" value="TNF RECEPTOR ASSOCIATED FACTOR"/>
    <property type="match status" value="1"/>
</dbReference>
<evidence type="ECO:0000259" key="9">
    <source>
        <dbReference type="PROSITE" id="PS51081"/>
    </source>
</evidence>
<dbReference type="InterPro" id="IPR043136">
    <property type="entry name" value="B30.2/SPRY_sf"/>
</dbReference>
<feature type="compositionally biased region" description="Acidic residues" evidence="6">
    <location>
        <begin position="261"/>
        <end position="275"/>
    </location>
</feature>
<keyword evidence="12" id="KW-1185">Reference proteome</keyword>
<feature type="domain" description="TRAF-type" evidence="8">
    <location>
        <begin position="477"/>
        <end position="530"/>
    </location>
</feature>
<dbReference type="InterPro" id="IPR003877">
    <property type="entry name" value="SPRY_dom"/>
</dbReference>
<evidence type="ECO:0000256" key="2">
    <source>
        <dbReference type="ARBA" id="ARBA00022771"/>
    </source>
</evidence>
<dbReference type="InterPro" id="IPR001841">
    <property type="entry name" value="Znf_RING"/>
</dbReference>
<gene>
    <name evidence="10" type="ORF">KIPB_005783</name>
    <name evidence="11" type="ORF">KIPB_007681</name>
</gene>
<keyword evidence="1 4" id="KW-0479">Metal-binding</keyword>
<feature type="domain" description="TRAF-type" evidence="8">
    <location>
        <begin position="420"/>
        <end position="466"/>
    </location>
</feature>
<feature type="zinc finger region" description="TRAF-type" evidence="4">
    <location>
        <begin position="477"/>
        <end position="530"/>
    </location>
</feature>
<dbReference type="Pfam" id="PF00622">
    <property type="entry name" value="SPRY"/>
    <property type="match status" value="1"/>
</dbReference>
<keyword evidence="3 4" id="KW-0862">Zinc</keyword>
<keyword evidence="2 4" id="KW-0863">Zinc-finger</keyword>
<feature type="coiled-coil region" evidence="5">
    <location>
        <begin position="199"/>
        <end position="234"/>
    </location>
</feature>
<sequence length="839" mass="92583">MDRSLSASRTSRHSSSTRYMAKQTVVFQEISPEELSSVEIESLTDMQNVVLVSRWFAERFGGSDVEWLNKICFSDLPEPALDVEKFAVRPVKAENTELVRCNNCNMLLCEHTTLSPCGHMLCLNCAYKLADGKDNDDGICPVCKLTISATEVNKRVTKSVNKIPVWCPLDPQFQGLEDPFYKPKAVETETPVSAEVEEVAEAVEEAAEVEEVVEEAAEEVAEEAAEEVVEKEESEEGIVEEVVEKAAEVIADVFGKKEESEKEEEAAEEAEPVEEVAEEVAEAVVEEVVEEEAAEEEAVEAEPRWEDSVDVPVCGWKGRLSAAKEHLETTCPFHIITCQHGCEGCTYTGPRYLVDQHEKYYCQYRPVECSYCDEMYQACALEAHKAECFMRTVVCPHHAREGEEKVGCEWTGPAKDLEGHLTTCLFVPALCKHAENGCEVELACGEIGEHEEACEYRPVPCVFEACEDILLAKDLDAHAAECECRPVNCQWCEETVMAKDLEAHEANCDSRQVMCPIEGCGQMVPFAEMEAHLEDAAFVGVHVTSLLHHRVEEQEEKEAREAEAEEKSERLNNTFSTIAKRSQLSDAFSRMFFITPTLPLLEETRVTLMFDVRNTLGSCLENIKFDEIVANCTVTLTTPDGKTSSLTPEAANGLKAYVTVKPMVPGFYKMEAKWMTVETECSTTVVERFDDERKGEHIRLLHPSMVIAEGTKKAVEKPETVLGARQLADGATFHVRVVSTHGSTYIGVARPGVEMEDAHKGAHAWLVGADGVAYHQGKAGKCGKFAAGTVLSFTLRSADGKLEVSRNGEPLGAVFANVEGQALVPCVCLGDAGDIVELL</sequence>
<reference evidence="10" key="1">
    <citation type="submission" date="2016-10" db="EMBL/GenBank/DDBJ databases">
        <authorList>
            <person name="Tanifuji G."/>
            <person name="Kume K."/>
            <person name="Nakayama T."/>
            <person name="Takabayashi S."/>
            <person name="Hashimoto T."/>
        </authorList>
    </citation>
    <scope>NUCLEOTIDE SEQUENCE</scope>
    <source>
        <strain evidence="10">NY0173</strain>
    </source>
</reference>
<feature type="domain" description="TRAF-type" evidence="8">
    <location>
        <begin position="326"/>
        <end position="372"/>
    </location>
</feature>
<dbReference type="AlphaFoldDB" id="A0A391NLJ5"/>
<organism evidence="10 12">
    <name type="scientific">Kipferlia bialata</name>
    <dbReference type="NCBI Taxonomy" id="797122"/>
    <lineage>
        <taxon>Eukaryota</taxon>
        <taxon>Metamonada</taxon>
        <taxon>Carpediemonas-like organisms</taxon>
        <taxon>Kipferlia</taxon>
    </lineage>
</organism>
<dbReference type="Proteomes" id="UP000265618">
    <property type="component" value="Unassembled WGS sequence"/>
</dbReference>
<dbReference type="InterPro" id="IPR001293">
    <property type="entry name" value="Znf_TRAF"/>
</dbReference>
<dbReference type="SUPFAM" id="SSF57850">
    <property type="entry name" value="RING/U-box"/>
    <property type="match status" value="1"/>
</dbReference>
<feature type="zinc finger region" description="TRAF-type" evidence="4">
    <location>
        <begin position="420"/>
        <end position="466"/>
    </location>
</feature>
<dbReference type="PROSITE" id="PS00518">
    <property type="entry name" value="ZF_RING_1"/>
    <property type="match status" value="1"/>
</dbReference>
<evidence type="ECO:0000256" key="5">
    <source>
        <dbReference type="SAM" id="Coils"/>
    </source>
</evidence>
<accession>A0A391NLJ5</accession>
<dbReference type="OrthoDB" id="193703at2759"/>
<dbReference type="SUPFAM" id="SSF49899">
    <property type="entry name" value="Concanavalin A-like lectins/glucanases"/>
    <property type="match status" value="1"/>
</dbReference>
<feature type="domain" description="RING-type" evidence="7">
    <location>
        <begin position="101"/>
        <end position="144"/>
    </location>
</feature>
<dbReference type="InterPro" id="IPR017907">
    <property type="entry name" value="Znf_RING_CS"/>
</dbReference>
<dbReference type="PROSITE" id="PS50089">
    <property type="entry name" value="ZF_RING_2"/>
    <property type="match status" value="1"/>
</dbReference>
<dbReference type="Pfam" id="PF02176">
    <property type="entry name" value="zf-TRAF"/>
    <property type="match status" value="1"/>
</dbReference>
<feature type="domain" description="SIAH-type" evidence="9">
    <location>
        <begin position="426"/>
        <end position="510"/>
    </location>
</feature>
<evidence type="ECO:0000313" key="11">
    <source>
        <dbReference type="EMBL" id="GCA63070.1"/>
    </source>
</evidence>
<feature type="region of interest" description="Disordered" evidence="6">
    <location>
        <begin position="255"/>
        <end position="275"/>
    </location>
</feature>
<dbReference type="PROSITE" id="PS51081">
    <property type="entry name" value="ZF_SIAH"/>
    <property type="match status" value="1"/>
</dbReference>
<dbReference type="InterPro" id="IPR013010">
    <property type="entry name" value="Znf_SIAH"/>
</dbReference>
<dbReference type="PROSITE" id="PS50145">
    <property type="entry name" value="ZF_TRAF"/>
    <property type="match status" value="3"/>
</dbReference>